<feature type="transmembrane region" description="Helical" evidence="8">
    <location>
        <begin position="274"/>
        <end position="297"/>
    </location>
</feature>
<dbReference type="InterPro" id="IPR035952">
    <property type="entry name" value="Rhomboid-like_sf"/>
</dbReference>
<dbReference type="InterPro" id="IPR050925">
    <property type="entry name" value="Rhomboid_protease_S54"/>
</dbReference>
<proteinExistence type="inferred from homology"/>
<dbReference type="GO" id="GO:0004252">
    <property type="term" value="F:serine-type endopeptidase activity"/>
    <property type="evidence" value="ECO:0007669"/>
    <property type="project" value="InterPro"/>
</dbReference>
<dbReference type="GO" id="GO:0016020">
    <property type="term" value="C:membrane"/>
    <property type="evidence" value="ECO:0007669"/>
    <property type="project" value="UniProtKB-SubCell"/>
</dbReference>
<evidence type="ECO:0000256" key="4">
    <source>
        <dbReference type="ARBA" id="ARBA00022801"/>
    </source>
</evidence>
<accession>I2FQJ5</accession>
<comment type="similarity">
    <text evidence="2">Belongs to the peptidase S54 family.</text>
</comment>
<reference evidence="10 11" key="1">
    <citation type="journal article" date="2012" name="Plant Cell">
        <title>Genome comparison of barley and maize smut fungi reveals targeted loss of RNA silencing components and species-specific presence of transposable elements.</title>
        <authorList>
            <person name="Laurie J.D."/>
            <person name="Ali S."/>
            <person name="Linning R."/>
            <person name="Mannhaupt G."/>
            <person name="Wong P."/>
            <person name="Gueldener U."/>
            <person name="Muensterkoetter M."/>
            <person name="Moore R."/>
            <person name="Kahmann R."/>
            <person name="Bakkeren G."/>
            <person name="Schirawski J."/>
        </authorList>
    </citation>
    <scope>NUCLEOTIDE SEQUENCE [LARGE SCALE GENOMIC DNA]</scope>
    <source>
        <strain evidence="11">Uh4875-4</strain>
    </source>
</reference>
<dbReference type="AlphaFoldDB" id="I2FQJ5"/>
<dbReference type="eggNOG" id="KOG2980">
    <property type="taxonomic scope" value="Eukaryota"/>
</dbReference>
<dbReference type="PANTHER" id="PTHR43731:SF14">
    <property type="entry name" value="PRESENILIN-ASSOCIATED RHOMBOID-LIKE PROTEIN, MITOCHONDRIAL"/>
    <property type="match status" value="1"/>
</dbReference>
<keyword evidence="5 8" id="KW-1133">Transmembrane helix</keyword>
<feature type="compositionally biased region" description="Basic residues" evidence="7">
    <location>
        <begin position="10"/>
        <end position="20"/>
    </location>
</feature>
<dbReference type="InterPro" id="IPR022764">
    <property type="entry name" value="Peptidase_S54_rhomboid_dom"/>
</dbReference>
<dbReference type="PANTHER" id="PTHR43731">
    <property type="entry name" value="RHOMBOID PROTEASE"/>
    <property type="match status" value="1"/>
</dbReference>
<dbReference type="SUPFAM" id="SSF144091">
    <property type="entry name" value="Rhomboid-like"/>
    <property type="match status" value="1"/>
</dbReference>
<comment type="subcellular location">
    <subcellularLocation>
        <location evidence="1">Membrane</location>
        <topology evidence="1">Multi-pass membrane protein</topology>
    </subcellularLocation>
</comment>
<dbReference type="Pfam" id="PF01694">
    <property type="entry name" value="Rhomboid"/>
    <property type="match status" value="1"/>
</dbReference>
<organism evidence="10 11">
    <name type="scientific">Ustilago hordei</name>
    <name type="common">Barley covered smut fungus</name>
    <dbReference type="NCBI Taxonomy" id="120017"/>
    <lineage>
        <taxon>Eukaryota</taxon>
        <taxon>Fungi</taxon>
        <taxon>Dikarya</taxon>
        <taxon>Basidiomycota</taxon>
        <taxon>Ustilaginomycotina</taxon>
        <taxon>Ustilaginomycetes</taxon>
        <taxon>Ustilaginales</taxon>
        <taxon>Ustilaginaceae</taxon>
        <taxon>Ustilago</taxon>
    </lineage>
</organism>
<evidence type="ECO:0000256" key="6">
    <source>
        <dbReference type="ARBA" id="ARBA00023136"/>
    </source>
</evidence>
<evidence type="ECO:0000256" key="1">
    <source>
        <dbReference type="ARBA" id="ARBA00004141"/>
    </source>
</evidence>
<name>I2FQJ5_USTHO</name>
<dbReference type="HOGENOM" id="CLU_034022_1_1_1"/>
<evidence type="ECO:0000256" key="2">
    <source>
        <dbReference type="ARBA" id="ARBA00009045"/>
    </source>
</evidence>
<dbReference type="GO" id="GO:0006465">
    <property type="term" value="P:signal peptide processing"/>
    <property type="evidence" value="ECO:0007669"/>
    <property type="project" value="TreeGrafter"/>
</dbReference>
<comment type="caution">
    <text evidence="10">The sequence shown here is derived from an EMBL/GenBank/DDBJ whole genome shotgun (WGS) entry which is preliminary data.</text>
</comment>
<evidence type="ECO:0000313" key="10">
    <source>
        <dbReference type="EMBL" id="CCF49188.1"/>
    </source>
</evidence>
<dbReference type="Gene3D" id="1.20.1540.10">
    <property type="entry name" value="Rhomboid-like"/>
    <property type="match status" value="1"/>
</dbReference>
<gene>
    <name evidence="10" type="ORF">UHOR_07569</name>
</gene>
<feature type="transmembrane region" description="Helical" evidence="8">
    <location>
        <begin position="317"/>
        <end position="338"/>
    </location>
</feature>
<feature type="domain" description="Peptidase S54 rhomboid" evidence="9">
    <location>
        <begin position="219"/>
        <end position="392"/>
    </location>
</feature>
<evidence type="ECO:0000313" key="11">
    <source>
        <dbReference type="Proteomes" id="UP000006174"/>
    </source>
</evidence>
<dbReference type="Proteomes" id="UP000006174">
    <property type="component" value="Unassembled WGS sequence"/>
</dbReference>
<evidence type="ECO:0000256" key="7">
    <source>
        <dbReference type="SAM" id="MobiDB-lite"/>
    </source>
</evidence>
<dbReference type="STRING" id="1128400.I2FQJ5"/>
<keyword evidence="11" id="KW-1185">Reference proteome</keyword>
<evidence type="ECO:0000259" key="9">
    <source>
        <dbReference type="Pfam" id="PF01694"/>
    </source>
</evidence>
<feature type="transmembrane region" description="Helical" evidence="8">
    <location>
        <begin position="344"/>
        <end position="369"/>
    </location>
</feature>
<dbReference type="OrthoDB" id="10260614at2759"/>
<dbReference type="OMA" id="TMMAREA"/>
<dbReference type="EMBL" id="CAGI01000142">
    <property type="protein sequence ID" value="CCF49188.1"/>
    <property type="molecule type" value="Genomic_DNA"/>
</dbReference>
<feature type="transmembrane region" description="Helical" evidence="8">
    <location>
        <begin position="232"/>
        <end position="254"/>
    </location>
</feature>
<sequence>MPSPFTRKVTTSHRLRSPSNHRRDAMRHSRLPPPPPSNAQPPSISRALLFLIGFSTLTFTSAAYYSLRQTEGIACQLGSSRDVFSNISSYLTSSSSSSSSSSTSSSGNVWGPGITDEKLSNAHAHDTATKLGVRMQSLLGWCEQLHFPAALTEFIGRTYIIVAEGYLELPPCKQAVVPIVAVNSIVFAAWSIASLRRGAGGRMYKWMSRHFVHRPGSNRLHTMVSSVYSHQAALHLVFNSIALWSISSSALILASTGYAYTNSRIPESCATPHFLAFFTSAGLFASSVSHIVAAIRFKRLSCLLSLPIAKTMMAREASLGASGAVYACLIMSACAFPQAQLGIIFLPFVTVPIGVGVAGLVAVDVLGVLRGWRVFDHWAHLGGAAFGGLYWYGDGVRAWEGLKKCLVERVGFGSGQRGRGFQYANEPS</sequence>
<keyword evidence="3 8" id="KW-0812">Transmembrane</keyword>
<feature type="transmembrane region" description="Helical" evidence="8">
    <location>
        <begin position="175"/>
        <end position="195"/>
    </location>
</feature>
<keyword evidence="4" id="KW-0378">Hydrolase</keyword>
<feature type="region of interest" description="Disordered" evidence="7">
    <location>
        <begin position="1"/>
        <end position="42"/>
    </location>
</feature>
<evidence type="ECO:0000256" key="5">
    <source>
        <dbReference type="ARBA" id="ARBA00022989"/>
    </source>
</evidence>
<evidence type="ECO:0000256" key="8">
    <source>
        <dbReference type="SAM" id="Phobius"/>
    </source>
</evidence>
<protein>
    <recommendedName>
        <fullName evidence="9">Peptidase S54 rhomboid domain-containing protein</fullName>
    </recommendedName>
</protein>
<keyword evidence="6 8" id="KW-0472">Membrane</keyword>
<evidence type="ECO:0000256" key="3">
    <source>
        <dbReference type="ARBA" id="ARBA00022692"/>
    </source>
</evidence>